<comment type="catalytic activity">
    <reaction evidence="6">
        <text>O-phospho-L-threonyl-[protein] + H2O = L-threonyl-[protein] + phosphate</text>
        <dbReference type="Rhea" id="RHEA:47004"/>
        <dbReference type="Rhea" id="RHEA-COMP:11060"/>
        <dbReference type="Rhea" id="RHEA-COMP:11605"/>
        <dbReference type="ChEBI" id="CHEBI:15377"/>
        <dbReference type="ChEBI" id="CHEBI:30013"/>
        <dbReference type="ChEBI" id="CHEBI:43474"/>
        <dbReference type="ChEBI" id="CHEBI:61977"/>
        <dbReference type="EC" id="3.1.3.16"/>
    </reaction>
</comment>
<evidence type="ECO:0000259" key="8">
    <source>
        <dbReference type="PROSITE" id="PS50172"/>
    </source>
</evidence>
<dbReference type="Gene3D" id="3.40.50.10190">
    <property type="entry name" value="BRCT domain"/>
    <property type="match status" value="1"/>
</dbReference>
<dbReference type="AlphaFoldDB" id="A0A0B2V3X8"/>
<dbReference type="PANTHER" id="PTHR23081">
    <property type="entry name" value="RNA POLYMERASE II CTD PHOSPHATASE"/>
    <property type="match status" value="1"/>
</dbReference>
<dbReference type="GO" id="GO:0005634">
    <property type="term" value="C:nucleus"/>
    <property type="evidence" value="ECO:0007669"/>
    <property type="project" value="UniProtKB-SubCell"/>
</dbReference>
<evidence type="ECO:0000256" key="4">
    <source>
        <dbReference type="ARBA" id="ARBA00023242"/>
    </source>
</evidence>
<comment type="catalytic activity">
    <reaction evidence="5">
        <text>O-phospho-L-seryl-[protein] + H2O = L-seryl-[protein] + phosphate</text>
        <dbReference type="Rhea" id="RHEA:20629"/>
        <dbReference type="Rhea" id="RHEA-COMP:9863"/>
        <dbReference type="Rhea" id="RHEA-COMP:11604"/>
        <dbReference type="ChEBI" id="CHEBI:15377"/>
        <dbReference type="ChEBI" id="CHEBI:29999"/>
        <dbReference type="ChEBI" id="CHEBI:43474"/>
        <dbReference type="ChEBI" id="CHEBI:83421"/>
        <dbReference type="EC" id="3.1.3.16"/>
    </reaction>
</comment>
<dbReference type="SUPFAM" id="SSF52113">
    <property type="entry name" value="BRCT domain"/>
    <property type="match status" value="1"/>
</dbReference>
<sequence>MDVRNTEAFHLCVQFGATVTESVTDSTTHVIAARWGTTKVHDARKRPNVAIVNPRWLYACVERWEKADEKDFELTRETMNSKEKPLGGLVIDRQLSNMPTFAKETLKNMTDEVDEVLSEDDSDSEQKEEMREKDGERKRRSNAEEKRGEKRERRNVEEDGGSSSSETSDPDVETMAADLEREFT</sequence>
<dbReference type="PANTHER" id="PTHR23081:SF36">
    <property type="entry name" value="RNA POLYMERASE II SUBUNIT A C-TERMINAL DOMAIN PHOSPHATASE"/>
    <property type="match status" value="1"/>
</dbReference>
<dbReference type="EC" id="3.1.3.16" evidence="2"/>
<keyword evidence="10" id="KW-1185">Reference proteome</keyword>
<dbReference type="OrthoDB" id="10249888at2759"/>
<dbReference type="Proteomes" id="UP000031036">
    <property type="component" value="Unassembled WGS sequence"/>
</dbReference>
<dbReference type="Pfam" id="PF00533">
    <property type="entry name" value="BRCT"/>
    <property type="match status" value="1"/>
</dbReference>
<dbReference type="EMBL" id="JPKZ01002155">
    <property type="protein sequence ID" value="KHN78146.1"/>
    <property type="molecule type" value="Genomic_DNA"/>
</dbReference>
<evidence type="ECO:0000256" key="3">
    <source>
        <dbReference type="ARBA" id="ARBA00022801"/>
    </source>
</evidence>
<comment type="caution">
    <text evidence="9">The sequence shown here is derived from an EMBL/GenBank/DDBJ whole genome shotgun (WGS) entry which is preliminary data.</text>
</comment>
<evidence type="ECO:0000256" key="2">
    <source>
        <dbReference type="ARBA" id="ARBA00013081"/>
    </source>
</evidence>
<evidence type="ECO:0000313" key="9">
    <source>
        <dbReference type="EMBL" id="KHN78146.1"/>
    </source>
</evidence>
<protein>
    <recommendedName>
        <fullName evidence="2">protein-serine/threonine phosphatase</fullName>
        <ecNumber evidence="2">3.1.3.16</ecNumber>
    </recommendedName>
</protein>
<dbReference type="CDD" id="cd17729">
    <property type="entry name" value="BRCT_CTDP1"/>
    <property type="match status" value="1"/>
</dbReference>
<feature type="domain" description="BRCT" evidence="8">
    <location>
        <begin position="1"/>
        <end position="74"/>
    </location>
</feature>
<dbReference type="GO" id="GO:0008420">
    <property type="term" value="F:RNA polymerase II CTD heptapeptide repeat phosphatase activity"/>
    <property type="evidence" value="ECO:0007669"/>
    <property type="project" value="InterPro"/>
</dbReference>
<proteinExistence type="predicted"/>
<evidence type="ECO:0000313" key="10">
    <source>
        <dbReference type="Proteomes" id="UP000031036"/>
    </source>
</evidence>
<evidence type="ECO:0000256" key="7">
    <source>
        <dbReference type="SAM" id="MobiDB-lite"/>
    </source>
</evidence>
<evidence type="ECO:0000256" key="6">
    <source>
        <dbReference type="ARBA" id="ARBA00048336"/>
    </source>
</evidence>
<feature type="compositionally biased region" description="Acidic residues" evidence="7">
    <location>
        <begin position="114"/>
        <end position="123"/>
    </location>
</feature>
<keyword evidence="4" id="KW-0539">Nucleus</keyword>
<organism evidence="9 10">
    <name type="scientific">Toxocara canis</name>
    <name type="common">Canine roundworm</name>
    <dbReference type="NCBI Taxonomy" id="6265"/>
    <lineage>
        <taxon>Eukaryota</taxon>
        <taxon>Metazoa</taxon>
        <taxon>Ecdysozoa</taxon>
        <taxon>Nematoda</taxon>
        <taxon>Chromadorea</taxon>
        <taxon>Rhabditida</taxon>
        <taxon>Spirurina</taxon>
        <taxon>Ascaridomorpha</taxon>
        <taxon>Ascaridoidea</taxon>
        <taxon>Toxocaridae</taxon>
        <taxon>Toxocara</taxon>
    </lineage>
</organism>
<keyword evidence="3" id="KW-0378">Hydrolase</keyword>
<feature type="compositionally biased region" description="Basic and acidic residues" evidence="7">
    <location>
        <begin position="124"/>
        <end position="157"/>
    </location>
</feature>
<dbReference type="PROSITE" id="PS50172">
    <property type="entry name" value="BRCT"/>
    <property type="match status" value="1"/>
</dbReference>
<gene>
    <name evidence="9" type="primary">CTDP1</name>
    <name evidence="9" type="ORF">Tcan_15894</name>
</gene>
<accession>A0A0B2V3X8</accession>
<dbReference type="InterPro" id="IPR001357">
    <property type="entry name" value="BRCT_dom"/>
</dbReference>
<dbReference type="InterPro" id="IPR039189">
    <property type="entry name" value="Fcp1"/>
</dbReference>
<name>A0A0B2V3X8_TOXCA</name>
<feature type="region of interest" description="Disordered" evidence="7">
    <location>
        <begin position="114"/>
        <end position="184"/>
    </location>
</feature>
<dbReference type="STRING" id="6265.A0A0B2V3X8"/>
<reference evidence="9 10" key="1">
    <citation type="submission" date="2014-11" db="EMBL/GenBank/DDBJ databases">
        <title>Genetic blueprint of the zoonotic pathogen Toxocara canis.</title>
        <authorList>
            <person name="Zhu X.-Q."/>
            <person name="Korhonen P.K."/>
            <person name="Cai H."/>
            <person name="Young N.D."/>
            <person name="Nejsum P."/>
            <person name="von Samson-Himmelstjerna G."/>
            <person name="Boag P.R."/>
            <person name="Tan P."/>
            <person name="Li Q."/>
            <person name="Min J."/>
            <person name="Yang Y."/>
            <person name="Wang X."/>
            <person name="Fang X."/>
            <person name="Hall R.S."/>
            <person name="Hofmann A."/>
            <person name="Sternberg P.W."/>
            <person name="Jex A.R."/>
            <person name="Gasser R.B."/>
        </authorList>
    </citation>
    <scope>NUCLEOTIDE SEQUENCE [LARGE SCALE GENOMIC DNA]</scope>
    <source>
        <strain evidence="9">PN_DK_2014</strain>
    </source>
</reference>
<comment type="subcellular location">
    <subcellularLocation>
        <location evidence="1">Nucleus</location>
    </subcellularLocation>
</comment>
<evidence type="ECO:0000256" key="5">
    <source>
        <dbReference type="ARBA" id="ARBA00047761"/>
    </source>
</evidence>
<evidence type="ECO:0000256" key="1">
    <source>
        <dbReference type="ARBA" id="ARBA00004123"/>
    </source>
</evidence>
<dbReference type="InterPro" id="IPR036420">
    <property type="entry name" value="BRCT_dom_sf"/>
</dbReference>
<dbReference type="OMA" id="YACVERW"/>